<organism evidence="1 2">
    <name type="scientific">Smallanthus sonchifolius</name>
    <dbReference type="NCBI Taxonomy" id="185202"/>
    <lineage>
        <taxon>Eukaryota</taxon>
        <taxon>Viridiplantae</taxon>
        <taxon>Streptophyta</taxon>
        <taxon>Embryophyta</taxon>
        <taxon>Tracheophyta</taxon>
        <taxon>Spermatophyta</taxon>
        <taxon>Magnoliopsida</taxon>
        <taxon>eudicotyledons</taxon>
        <taxon>Gunneridae</taxon>
        <taxon>Pentapetalae</taxon>
        <taxon>asterids</taxon>
        <taxon>campanulids</taxon>
        <taxon>Asterales</taxon>
        <taxon>Asteraceae</taxon>
        <taxon>Asteroideae</taxon>
        <taxon>Heliantheae alliance</taxon>
        <taxon>Millerieae</taxon>
        <taxon>Smallanthus</taxon>
    </lineage>
</organism>
<protein>
    <submittedName>
        <fullName evidence="1">Uncharacterized protein</fullName>
    </submittedName>
</protein>
<reference evidence="1 2" key="2">
    <citation type="journal article" date="2022" name="Mol. Ecol. Resour.">
        <title>The genomes of chicory, endive, great burdock and yacon provide insights into Asteraceae paleo-polyploidization history and plant inulin production.</title>
        <authorList>
            <person name="Fan W."/>
            <person name="Wang S."/>
            <person name="Wang H."/>
            <person name="Wang A."/>
            <person name="Jiang F."/>
            <person name="Liu H."/>
            <person name="Zhao H."/>
            <person name="Xu D."/>
            <person name="Zhang Y."/>
        </authorList>
    </citation>
    <scope>NUCLEOTIDE SEQUENCE [LARGE SCALE GENOMIC DNA]</scope>
    <source>
        <strain evidence="2">cv. Yunnan</strain>
        <tissue evidence="1">Leaves</tissue>
    </source>
</reference>
<accession>A0ACB9FPG5</accession>
<evidence type="ECO:0000313" key="1">
    <source>
        <dbReference type="EMBL" id="KAI3773258.1"/>
    </source>
</evidence>
<comment type="caution">
    <text evidence="1">The sequence shown here is derived from an EMBL/GenBank/DDBJ whole genome shotgun (WGS) entry which is preliminary data.</text>
</comment>
<reference evidence="2" key="1">
    <citation type="journal article" date="2022" name="Mol. Ecol. Resour.">
        <title>The genomes of chicory, endive, great burdock and yacon provide insights into Asteraceae palaeo-polyploidization history and plant inulin production.</title>
        <authorList>
            <person name="Fan W."/>
            <person name="Wang S."/>
            <person name="Wang H."/>
            <person name="Wang A."/>
            <person name="Jiang F."/>
            <person name="Liu H."/>
            <person name="Zhao H."/>
            <person name="Xu D."/>
            <person name="Zhang Y."/>
        </authorList>
    </citation>
    <scope>NUCLEOTIDE SEQUENCE [LARGE SCALE GENOMIC DNA]</scope>
    <source>
        <strain evidence="2">cv. Yunnan</strain>
    </source>
</reference>
<proteinExistence type="predicted"/>
<dbReference type="Proteomes" id="UP001056120">
    <property type="component" value="Linkage Group LG16"/>
</dbReference>
<sequence>MVKACATDEDARLSLKIAIEKNAFGNNPVSLAARPVSIESTVNDDNFDPANWWENYGSSTPHLKKIAIRILSLTTSSSGCERNWSIFEGVHTKKRNRLEASKLNDLVFVQFNANLMEKNKKRKLRNHEVLVDKDGSGAKEWIVDGLDDEEVEPGLTWEAVNEAAGVDEVLCNRTSARTSVSRQLIDEDFESEDEEEVDEEDVDEEVEYESDGVQINEQYGQDDDEF</sequence>
<gene>
    <name evidence="1" type="ORF">L1987_47783</name>
</gene>
<name>A0ACB9FPG5_9ASTR</name>
<dbReference type="EMBL" id="CM042033">
    <property type="protein sequence ID" value="KAI3773258.1"/>
    <property type="molecule type" value="Genomic_DNA"/>
</dbReference>
<evidence type="ECO:0000313" key="2">
    <source>
        <dbReference type="Proteomes" id="UP001056120"/>
    </source>
</evidence>
<keyword evidence="2" id="KW-1185">Reference proteome</keyword>